<dbReference type="RefSeq" id="WP_176125008.1">
    <property type="nucleotide sequence ID" value="NZ_JACHDE010000021.1"/>
</dbReference>
<gene>
    <name evidence="3" type="ORF">FSB64_35600</name>
    <name evidence="2" type="ORF">HDG41_006741</name>
</gene>
<name>A0A7W8LCS6_9BURK</name>
<dbReference type="AlphaFoldDB" id="A0A7W8LCS6"/>
<proteinExistence type="predicted"/>
<evidence type="ECO:0000313" key="5">
    <source>
        <dbReference type="Proteomes" id="UP000821598"/>
    </source>
</evidence>
<evidence type="ECO:0000313" key="2">
    <source>
        <dbReference type="EMBL" id="MBB5404645.1"/>
    </source>
</evidence>
<reference evidence="3 5" key="1">
    <citation type="submission" date="2019-08" db="EMBL/GenBank/DDBJ databases">
        <title>Paraburkholderia simonii sp. nov. and P. youngii sp. nov. Brazilian and Mexican Mimosa-associated rhizobia.</title>
        <authorList>
            <person name="Mavima L."/>
            <person name="Beukes C.W."/>
            <person name="Palmer M."/>
            <person name="De Meyer S.E."/>
            <person name="James E.K."/>
            <person name="Maluk M."/>
            <person name="Avontuur J.R."/>
            <person name="Chan W.Y."/>
            <person name="Venter S.N."/>
            <person name="Steenkamp E.T."/>
        </authorList>
    </citation>
    <scope>NUCLEOTIDE SEQUENCE [LARGE SCALE GENOMIC DNA]</scope>
    <source>
        <strain evidence="3 5">JPY454</strain>
    </source>
</reference>
<feature type="region of interest" description="Disordered" evidence="1">
    <location>
        <begin position="1"/>
        <end position="48"/>
    </location>
</feature>
<reference evidence="2 4" key="2">
    <citation type="submission" date="2020-08" db="EMBL/GenBank/DDBJ databases">
        <title>Genomic Encyclopedia of Type Strains, Phase IV (KMG-V): Genome sequencing to study the core and pangenomes of soil and plant-associated prokaryotes.</title>
        <authorList>
            <person name="Whitman W."/>
        </authorList>
    </citation>
    <scope>NUCLEOTIDE SEQUENCE [LARGE SCALE GENOMIC DNA]</scope>
    <source>
        <strain evidence="2 4">JPY162</strain>
    </source>
</reference>
<dbReference type="EMBL" id="JACHDE010000021">
    <property type="protein sequence ID" value="MBB5404645.1"/>
    <property type="molecule type" value="Genomic_DNA"/>
</dbReference>
<evidence type="ECO:0000256" key="1">
    <source>
        <dbReference type="SAM" id="MobiDB-lite"/>
    </source>
</evidence>
<organism evidence="2 4">
    <name type="scientific">Paraburkholderia youngii</name>
    <dbReference type="NCBI Taxonomy" id="2782701"/>
    <lineage>
        <taxon>Bacteria</taxon>
        <taxon>Pseudomonadati</taxon>
        <taxon>Pseudomonadota</taxon>
        <taxon>Betaproteobacteria</taxon>
        <taxon>Burkholderiales</taxon>
        <taxon>Burkholderiaceae</taxon>
        <taxon>Paraburkholderia</taxon>
    </lineage>
</organism>
<comment type="caution">
    <text evidence="2">The sequence shown here is derived from an EMBL/GenBank/DDBJ whole genome shotgun (WGS) entry which is preliminary data.</text>
</comment>
<evidence type="ECO:0000313" key="4">
    <source>
        <dbReference type="Proteomes" id="UP000592820"/>
    </source>
</evidence>
<protein>
    <submittedName>
        <fullName evidence="2">Uncharacterized protein</fullName>
    </submittedName>
</protein>
<sequence>MIDALSRLLRRGGPGGGNASCATPEAPTAACPDGDTPPPSTDDNAAPNAPLDEEIELMRYLLLSMAAAY</sequence>
<evidence type="ECO:0000313" key="3">
    <source>
        <dbReference type="EMBL" id="NVI08956.1"/>
    </source>
</evidence>
<dbReference type="Proteomes" id="UP000592820">
    <property type="component" value="Unassembled WGS sequence"/>
</dbReference>
<accession>A0A7W8LCS6</accession>
<keyword evidence="5" id="KW-1185">Reference proteome</keyword>
<dbReference type="EMBL" id="VOMC01000059">
    <property type="protein sequence ID" value="NVI08956.1"/>
    <property type="molecule type" value="Genomic_DNA"/>
</dbReference>
<dbReference type="Proteomes" id="UP000821598">
    <property type="component" value="Unassembled WGS sequence"/>
</dbReference>
<feature type="compositionally biased region" description="Low complexity" evidence="1">
    <location>
        <begin position="19"/>
        <end position="34"/>
    </location>
</feature>